<evidence type="ECO:0000256" key="7">
    <source>
        <dbReference type="ARBA" id="ARBA00023077"/>
    </source>
</evidence>
<keyword evidence="8 10" id="KW-0472">Membrane</keyword>
<comment type="subcellular location">
    <subcellularLocation>
        <location evidence="1 10">Cell outer membrane</location>
        <topology evidence="1 10">Multi-pass membrane protein</topology>
    </subcellularLocation>
</comment>
<protein>
    <recommendedName>
        <fullName evidence="13">Secretin/TonB short N-terminal domain-containing protein</fullName>
    </recommendedName>
</protein>
<feature type="chain" id="PRO_5004577565" description="Secretin/TonB short N-terminal domain-containing protein" evidence="12">
    <location>
        <begin position="28"/>
        <end position="1007"/>
    </location>
</feature>
<dbReference type="PROSITE" id="PS52016">
    <property type="entry name" value="TONB_DEPENDENT_REC_3"/>
    <property type="match status" value="1"/>
</dbReference>
<keyword evidence="5 10" id="KW-0812">Transmembrane</keyword>
<dbReference type="InterPro" id="IPR036942">
    <property type="entry name" value="Beta-barrel_TonB_sf"/>
</dbReference>
<dbReference type="PANTHER" id="PTHR47234">
    <property type="match status" value="1"/>
</dbReference>
<evidence type="ECO:0000256" key="9">
    <source>
        <dbReference type="ARBA" id="ARBA00023237"/>
    </source>
</evidence>
<feature type="signal peptide" evidence="12">
    <location>
        <begin position="1"/>
        <end position="27"/>
    </location>
</feature>
<dbReference type="InterPro" id="IPR000531">
    <property type="entry name" value="Beta-barrel_TonB"/>
</dbReference>
<comment type="caution">
    <text evidence="14">The sequence shown here is derived from an EMBL/GenBank/DDBJ whole genome shotgun (WGS) entry which is preliminary data.</text>
</comment>
<dbReference type="GO" id="GO:0009279">
    <property type="term" value="C:cell outer membrane"/>
    <property type="evidence" value="ECO:0007669"/>
    <property type="project" value="UniProtKB-SubCell"/>
</dbReference>
<keyword evidence="2 10" id="KW-0813">Transport</keyword>
<evidence type="ECO:0000256" key="12">
    <source>
        <dbReference type="SAM" id="SignalP"/>
    </source>
</evidence>
<keyword evidence="7 11" id="KW-0798">TonB box</keyword>
<evidence type="ECO:0000256" key="2">
    <source>
        <dbReference type="ARBA" id="ARBA00022448"/>
    </source>
</evidence>
<sequence length="1007" mass="107304">MNFKYRSSLSSMAAIAGAIVLPAVAQAQTRSFDIPAQAASSGVREFARQAGIRVIVAGRDTDGRTTKAVQGTLDTREALDRLLADTGLTVRSFGGGVAILGGMSDQRSDAGDITTDIQVTGTRIVRDGYDAPTPTTVLSEEEIARRAPENIADYVTLLPAVTPGNSPAQNTGTTASGATGVNSLDLRNLGTSRTLVLLEGRRLPAATINGSIVDINVIPNAFIKRVDIVTGGASAAWGSDADAGVVNFVLDKEFTGVKGRVQGGVTTYGDRKNYTVSLGAGAKFAGGRGHILLSVEHSQIDGIDGVPRSWYNGNRTFANPDWTATNGQPRYLSLEHVGYSAIAPGGIVTSGPLRGVYFGQNGTPAQINFGSLLTSSTFVGGDWKYTDWSKNTQSFLNGNSRQSAFARTSFDLTDSIQLYGQFIFTRSNVTSVAAPTITTANISRDNAFLPASVAQRMDQLGLTTLNVGSSNWDFGNKNYESNHSLYQYLVGANGSLDLFGKGFTWEVSAYRSISKIGQDFMVPKSAEFNMAMDAVRGPNGVVVCRSTLTNPGNGCVPYNRLGTGVNNQAAIDYLMGTDWVRQTIRQDGVAGTLRGEPFSTWAGPVSIATGFEYRKDKAYGTADPLGLVNGFANGNYKPIVGSMDVTEGFLEVVVPLVKDTIFKSLDFNGAVRGTDYSSSGFVTTWKGGVTFEPTEDVKLRFTRSRDIRAGNLSELFAAGSTGSSVISDPFLGGEAYTTQLITTGNPTIRPEKANTITFGAVLTPRFIPGLSLSADYWDVKIRDAITSVSGSSTVDQCFNGIQDLCDNIVRGDNGKIRYVYTRPVNLDLFWARGIDFEASYRLRMADVAASLGSGTLSFRGLFTLNLKNGSESGLTGIFDSALREGGAPRYRYLADLSYRNGPLTVSLTGRGISAGVRDTSFVECSTNCPGGNNTINNNHVEGAFWVDASASHEIVEGVEGFFVVTNIANRAPIASADGPGFSTAQFGYNRAYSDLGRAFRAGVRFKF</sequence>
<evidence type="ECO:0000313" key="14">
    <source>
        <dbReference type="EMBL" id="EQB29676.1"/>
    </source>
</evidence>
<evidence type="ECO:0000256" key="10">
    <source>
        <dbReference type="PROSITE-ProRule" id="PRU01360"/>
    </source>
</evidence>
<evidence type="ECO:0000256" key="6">
    <source>
        <dbReference type="ARBA" id="ARBA00023004"/>
    </source>
</evidence>
<keyword evidence="15" id="KW-1185">Reference proteome</keyword>
<dbReference type="SUPFAM" id="SSF56935">
    <property type="entry name" value="Porins"/>
    <property type="match status" value="1"/>
</dbReference>
<evidence type="ECO:0000256" key="8">
    <source>
        <dbReference type="ARBA" id="ARBA00023136"/>
    </source>
</evidence>
<dbReference type="OrthoDB" id="7051241at2"/>
<dbReference type="Gene3D" id="3.55.50.30">
    <property type="match status" value="1"/>
</dbReference>
<name>T0IVA0_9SPHN</name>
<keyword evidence="3 10" id="KW-1134">Transmembrane beta strand</keyword>
<proteinExistence type="inferred from homology"/>
<dbReference type="PANTHER" id="PTHR47234:SF3">
    <property type="entry name" value="SECRETIN_TONB SHORT N-TERMINAL DOMAIN-CONTAINING PROTEIN"/>
    <property type="match status" value="1"/>
</dbReference>
<dbReference type="InterPro" id="IPR039426">
    <property type="entry name" value="TonB-dep_rcpt-like"/>
</dbReference>
<evidence type="ECO:0000256" key="11">
    <source>
        <dbReference type="RuleBase" id="RU003357"/>
    </source>
</evidence>
<dbReference type="GO" id="GO:0006826">
    <property type="term" value="P:iron ion transport"/>
    <property type="evidence" value="ECO:0007669"/>
    <property type="project" value="UniProtKB-KW"/>
</dbReference>
<keyword evidence="9 10" id="KW-0998">Cell outer membrane</keyword>
<dbReference type="InterPro" id="IPR011662">
    <property type="entry name" value="Secretin/TonB_short_N"/>
</dbReference>
<evidence type="ECO:0000313" key="15">
    <source>
        <dbReference type="Proteomes" id="UP000015523"/>
    </source>
</evidence>
<evidence type="ECO:0000256" key="4">
    <source>
        <dbReference type="ARBA" id="ARBA00022496"/>
    </source>
</evidence>
<dbReference type="InterPro" id="IPR012910">
    <property type="entry name" value="Plug_dom"/>
</dbReference>
<keyword evidence="6" id="KW-0408">Iron</keyword>
<comment type="similarity">
    <text evidence="10 11">Belongs to the TonB-dependent receptor family.</text>
</comment>
<dbReference type="Gene3D" id="2.170.130.10">
    <property type="entry name" value="TonB-dependent receptor, plug domain"/>
    <property type="match status" value="1"/>
</dbReference>
<dbReference type="STRING" id="1346791.M529_23140"/>
<dbReference type="Pfam" id="PF07715">
    <property type="entry name" value="Plug"/>
    <property type="match status" value="1"/>
</dbReference>
<keyword evidence="4" id="KW-0410">Iron transport</keyword>
<organism evidence="14 15">
    <name type="scientific">Sphingobium ummariense RL-3</name>
    <dbReference type="NCBI Taxonomy" id="1346791"/>
    <lineage>
        <taxon>Bacteria</taxon>
        <taxon>Pseudomonadati</taxon>
        <taxon>Pseudomonadota</taxon>
        <taxon>Alphaproteobacteria</taxon>
        <taxon>Sphingomonadales</taxon>
        <taxon>Sphingomonadaceae</taxon>
        <taxon>Sphingobium</taxon>
    </lineage>
</organism>
<evidence type="ECO:0000256" key="5">
    <source>
        <dbReference type="ARBA" id="ARBA00022692"/>
    </source>
</evidence>
<accession>T0IVA0</accession>
<keyword evidence="4" id="KW-0406">Ion transport</keyword>
<dbReference type="InterPro" id="IPR037066">
    <property type="entry name" value="Plug_dom_sf"/>
</dbReference>
<dbReference type="EMBL" id="AUWY01000136">
    <property type="protein sequence ID" value="EQB29676.1"/>
    <property type="molecule type" value="Genomic_DNA"/>
</dbReference>
<dbReference type="eggNOG" id="COG4206">
    <property type="taxonomic scope" value="Bacteria"/>
</dbReference>
<gene>
    <name evidence="14" type="ORF">M529_23140</name>
</gene>
<dbReference type="Proteomes" id="UP000015523">
    <property type="component" value="Unassembled WGS sequence"/>
</dbReference>
<dbReference type="SMART" id="SM00965">
    <property type="entry name" value="STN"/>
    <property type="match status" value="1"/>
</dbReference>
<dbReference type="RefSeq" id="WP_021320074.1">
    <property type="nucleotide sequence ID" value="NZ_AUWY01000136.1"/>
</dbReference>
<dbReference type="Pfam" id="PF00593">
    <property type="entry name" value="TonB_dep_Rec_b-barrel"/>
    <property type="match status" value="1"/>
</dbReference>
<feature type="domain" description="Secretin/TonB short N-terminal" evidence="13">
    <location>
        <begin position="52"/>
        <end position="103"/>
    </location>
</feature>
<dbReference type="Gene3D" id="2.40.170.20">
    <property type="entry name" value="TonB-dependent receptor, beta-barrel domain"/>
    <property type="match status" value="1"/>
</dbReference>
<reference evidence="14 15" key="1">
    <citation type="journal article" date="2013" name="Genome Announc.">
        <title>Draft Genome Sequence of Sphingobium ummariense Strain RL-3, a Hexachlorocyclohexane-Degrading Bacterium.</title>
        <authorList>
            <person name="Kohli P."/>
            <person name="Dua A."/>
            <person name="Sangwan N."/>
            <person name="Oldach P."/>
            <person name="Khurana J.P."/>
            <person name="Lal R."/>
        </authorList>
    </citation>
    <scope>NUCLEOTIDE SEQUENCE [LARGE SCALE GENOMIC DNA]</scope>
    <source>
        <strain evidence="14 15">RL-3</strain>
    </source>
</reference>
<dbReference type="PATRIC" id="fig|1346791.3.peg.4468"/>
<keyword evidence="12" id="KW-0732">Signal</keyword>
<evidence type="ECO:0000259" key="13">
    <source>
        <dbReference type="SMART" id="SM00965"/>
    </source>
</evidence>
<evidence type="ECO:0000256" key="1">
    <source>
        <dbReference type="ARBA" id="ARBA00004571"/>
    </source>
</evidence>
<dbReference type="AlphaFoldDB" id="T0IVA0"/>
<evidence type="ECO:0000256" key="3">
    <source>
        <dbReference type="ARBA" id="ARBA00022452"/>
    </source>
</evidence>